<dbReference type="SUPFAM" id="SSF51197">
    <property type="entry name" value="Clavaminate synthase-like"/>
    <property type="match status" value="1"/>
</dbReference>
<dbReference type="PANTHER" id="PTHR37563">
    <property type="entry name" value="PHYTANOYL-COA DIOXYGENASE FAMILY PROTEIN (AFU_ORTHOLOGUE AFUA_2G03330)"/>
    <property type="match status" value="1"/>
</dbReference>
<dbReference type="InterPro" id="IPR051961">
    <property type="entry name" value="Fungal_Metabolite_Diox"/>
</dbReference>
<dbReference type="Pfam" id="PF05721">
    <property type="entry name" value="PhyH"/>
    <property type="match status" value="1"/>
</dbReference>
<dbReference type="PANTHER" id="PTHR37563:SF2">
    <property type="entry name" value="PHYTANOYL-COA DIOXYGENASE FAMILY PROTEIN (AFU_ORTHOLOGUE AFUA_2G03330)"/>
    <property type="match status" value="1"/>
</dbReference>
<dbReference type="InterPro" id="IPR008775">
    <property type="entry name" value="Phytyl_CoA_dOase-like"/>
</dbReference>
<name>A0A7S3B7L4_9EUKA</name>
<dbReference type="EMBL" id="HBHX01047925">
    <property type="protein sequence ID" value="CAE0127313.1"/>
    <property type="molecule type" value="Transcribed_RNA"/>
</dbReference>
<dbReference type="Gene3D" id="2.60.120.620">
    <property type="entry name" value="q2cbj1_9rhob like domain"/>
    <property type="match status" value="1"/>
</dbReference>
<reference evidence="1" key="1">
    <citation type="submission" date="2021-01" db="EMBL/GenBank/DDBJ databases">
        <authorList>
            <person name="Corre E."/>
            <person name="Pelletier E."/>
            <person name="Niang G."/>
            <person name="Scheremetjew M."/>
            <person name="Finn R."/>
            <person name="Kale V."/>
            <person name="Holt S."/>
            <person name="Cochrane G."/>
            <person name="Meng A."/>
            <person name="Brown T."/>
            <person name="Cohen L."/>
        </authorList>
    </citation>
    <scope>NUCLEOTIDE SEQUENCE</scope>
    <source>
        <strain evidence="1">CCMP281</strain>
    </source>
</reference>
<evidence type="ECO:0000313" key="1">
    <source>
        <dbReference type="EMBL" id="CAE0127313.1"/>
    </source>
</evidence>
<proteinExistence type="predicted"/>
<gene>
    <name evidence="1" type="ORF">HERI1096_LOCUS26546</name>
</gene>
<organism evidence="1">
    <name type="scientific">Haptolina ericina</name>
    <dbReference type="NCBI Taxonomy" id="156174"/>
    <lineage>
        <taxon>Eukaryota</taxon>
        <taxon>Haptista</taxon>
        <taxon>Haptophyta</taxon>
        <taxon>Prymnesiophyceae</taxon>
        <taxon>Prymnesiales</taxon>
        <taxon>Prymnesiaceae</taxon>
        <taxon>Haptolina</taxon>
    </lineage>
</organism>
<accession>A0A7S3B7L4</accession>
<sequence length="432" mass="45060">MSILMVSTAGVAMTPSSLGTSSNIRVRTSGVMLTAQPTSKVHASIEAWINSKEIQSALHTADHGHALDPELHYTDDGSLDEGADIDHIEEEGIAVPGCSSPAHARPLPTADEASFIVRALREEAFLGAGGELMGCKSKKRRDENAAAALGRHAAAAVVDRGVARLQCLSAGTAARLRAHVLEELEELTSTVDGTSTEEGFRLVAVGSGTQRLSNLVGAVEGTTDGIGENRWDLRLSPDVPVVKEALRELLAWGAPLGVAFRKVVGEDAALWEVSAIVSAPGAPPQIVHADAVWTPAPLLVTSFIALQPVRRNMGPTRFLPQTHTNPAFAAVLERGDATGLLPPPTARAPPSCVALLQPGEAALYDGRLLHCGGANRSDELRVLFYLTFRSTSSGVGDDELGDEGGGRGSDTTPLTLCELINALEGAPLGAAA</sequence>
<protein>
    <submittedName>
        <fullName evidence="1">Uncharacterized protein</fullName>
    </submittedName>
</protein>
<dbReference type="AlphaFoldDB" id="A0A7S3B7L4"/>